<feature type="compositionally biased region" description="Basic and acidic residues" evidence="2">
    <location>
        <begin position="61"/>
        <end position="79"/>
    </location>
</feature>
<evidence type="ECO:0000256" key="2">
    <source>
        <dbReference type="SAM" id="MobiDB-lite"/>
    </source>
</evidence>
<sequence length="79" mass="9130">HLLGPMMNQLHQQQQELKELQNQLTFKLDSNRESLKAIQTSQEAIQEEQASQAKASAESTYKVEKNVVTEDKPERKHLK</sequence>
<proteinExistence type="predicted"/>
<comment type="caution">
    <text evidence="3">The sequence shown here is derived from an EMBL/GenBank/DDBJ whole genome shotgun (WGS) entry which is preliminary data.</text>
</comment>
<dbReference type="EMBL" id="RQTC01000657">
    <property type="protein sequence ID" value="RZH88974.1"/>
    <property type="molecule type" value="Genomic_DNA"/>
</dbReference>
<reference evidence="3 4" key="1">
    <citation type="submission" date="2018-11" db="EMBL/GenBank/DDBJ databases">
        <title>Genomic profiling of Staphylococcus species from a Poultry farm system in KwaZulu-Natal, South Africa.</title>
        <authorList>
            <person name="Amoako D.G."/>
            <person name="Somboro A.M."/>
            <person name="Abia A.L.K."/>
            <person name="Bester L.A."/>
            <person name="Essack S.Y."/>
        </authorList>
    </citation>
    <scope>NUCLEOTIDE SEQUENCE [LARGE SCALE GENOMIC DNA]</scope>
    <source>
        <strain evidence="3 4">SA9</strain>
    </source>
</reference>
<feature type="non-terminal residue" evidence="3">
    <location>
        <position position="1"/>
    </location>
</feature>
<feature type="region of interest" description="Disordered" evidence="2">
    <location>
        <begin position="39"/>
        <end position="79"/>
    </location>
</feature>
<evidence type="ECO:0000313" key="4">
    <source>
        <dbReference type="Proteomes" id="UP000293434"/>
    </source>
</evidence>
<feature type="compositionally biased region" description="Low complexity" evidence="2">
    <location>
        <begin position="39"/>
        <end position="60"/>
    </location>
</feature>
<feature type="non-terminal residue" evidence="3">
    <location>
        <position position="79"/>
    </location>
</feature>
<feature type="coiled-coil region" evidence="1">
    <location>
        <begin position="3"/>
        <end position="30"/>
    </location>
</feature>
<keyword evidence="1" id="KW-0175">Coiled coil</keyword>
<dbReference type="AlphaFoldDB" id="A0AB74DYI2"/>
<dbReference type="Proteomes" id="UP000293434">
    <property type="component" value="Unassembled WGS sequence"/>
</dbReference>
<evidence type="ECO:0000256" key="1">
    <source>
        <dbReference type="SAM" id="Coils"/>
    </source>
</evidence>
<organism evidence="3 4">
    <name type="scientific">Staphylococcus aureus</name>
    <dbReference type="NCBI Taxonomy" id="1280"/>
    <lineage>
        <taxon>Bacteria</taxon>
        <taxon>Bacillati</taxon>
        <taxon>Bacillota</taxon>
        <taxon>Bacilli</taxon>
        <taxon>Bacillales</taxon>
        <taxon>Staphylococcaceae</taxon>
        <taxon>Staphylococcus</taxon>
    </lineage>
</organism>
<evidence type="ECO:0000313" key="3">
    <source>
        <dbReference type="EMBL" id="RZH88974.1"/>
    </source>
</evidence>
<gene>
    <name evidence="3" type="ORF">EIG94_16715</name>
</gene>
<name>A0AB74DYI2_STAAU</name>
<protein>
    <submittedName>
        <fullName evidence="3">Uncharacterized protein</fullName>
    </submittedName>
</protein>
<accession>A0AB74DYI2</accession>